<dbReference type="Proteomes" id="UP001432027">
    <property type="component" value="Unassembled WGS sequence"/>
</dbReference>
<organism evidence="1 2">
    <name type="scientific">Pristionchus entomophagus</name>
    <dbReference type="NCBI Taxonomy" id="358040"/>
    <lineage>
        <taxon>Eukaryota</taxon>
        <taxon>Metazoa</taxon>
        <taxon>Ecdysozoa</taxon>
        <taxon>Nematoda</taxon>
        <taxon>Chromadorea</taxon>
        <taxon>Rhabditida</taxon>
        <taxon>Rhabditina</taxon>
        <taxon>Diplogasteromorpha</taxon>
        <taxon>Diplogasteroidea</taxon>
        <taxon>Neodiplogasteridae</taxon>
        <taxon>Pristionchus</taxon>
    </lineage>
</organism>
<dbReference type="AlphaFoldDB" id="A0AAV5TJP7"/>
<feature type="non-terminal residue" evidence="1">
    <location>
        <position position="81"/>
    </location>
</feature>
<dbReference type="EMBL" id="BTSX01000004">
    <property type="protein sequence ID" value="GMS94544.1"/>
    <property type="molecule type" value="Genomic_DNA"/>
</dbReference>
<sequence>LFVEYLDRFTRIVPCALGEYAVSLRSVVLHLHAQFPYGGFVEAFSSIEDETVVIAVCALLVDLRHGEEQKKREEERKRKHP</sequence>
<proteinExistence type="predicted"/>
<keyword evidence="2" id="KW-1185">Reference proteome</keyword>
<accession>A0AAV5TJP7</accession>
<protein>
    <submittedName>
        <fullName evidence="1">Uncharacterized protein</fullName>
    </submittedName>
</protein>
<reference evidence="1" key="1">
    <citation type="submission" date="2023-10" db="EMBL/GenBank/DDBJ databases">
        <title>Genome assembly of Pristionchus species.</title>
        <authorList>
            <person name="Yoshida K."/>
            <person name="Sommer R.J."/>
        </authorList>
    </citation>
    <scope>NUCLEOTIDE SEQUENCE</scope>
    <source>
        <strain evidence="1">RS0144</strain>
    </source>
</reference>
<name>A0AAV5TJP7_9BILA</name>
<feature type="non-terminal residue" evidence="1">
    <location>
        <position position="1"/>
    </location>
</feature>
<evidence type="ECO:0000313" key="2">
    <source>
        <dbReference type="Proteomes" id="UP001432027"/>
    </source>
</evidence>
<evidence type="ECO:0000313" key="1">
    <source>
        <dbReference type="EMBL" id="GMS94544.1"/>
    </source>
</evidence>
<comment type="caution">
    <text evidence="1">The sequence shown here is derived from an EMBL/GenBank/DDBJ whole genome shotgun (WGS) entry which is preliminary data.</text>
</comment>
<gene>
    <name evidence="1" type="ORF">PENTCL1PPCAC_16719</name>
</gene>